<evidence type="ECO:0000313" key="1">
    <source>
        <dbReference type="EMBL" id="PZD74015.1"/>
    </source>
</evidence>
<sequence>MIVYEHNGKGIHPPVTFNKAPDSIAPSRDINAVVVIQKMGKSYLKDDSAGFERFQNLFEKNYLKGEVKYELISETYNPVDKYKSGESKVRHLDYFVSGL</sequence>
<comment type="caution">
    <text evidence="1">The sequence shown here is derived from an EMBL/GenBank/DDBJ whole genome shotgun (WGS) entry which is preliminary data.</text>
</comment>
<reference evidence="1 2" key="1">
    <citation type="journal article" date="2018" name="Sci. Rep.">
        <title>A novel species of the marine cyanobacterium Acaryochloris with a unique pigment content and lifestyle.</title>
        <authorList>
            <person name="Partensky F."/>
            <person name="Six C."/>
            <person name="Ratin M."/>
            <person name="Garczarek L."/>
            <person name="Vaulot D."/>
            <person name="Probert I."/>
            <person name="Calteau A."/>
            <person name="Gourvil P."/>
            <person name="Marie D."/>
            <person name="Grebert T."/>
            <person name="Bouchier C."/>
            <person name="Le Panse S."/>
            <person name="Gachenot M."/>
            <person name="Rodriguez F."/>
            <person name="Garrido J.L."/>
        </authorList>
    </citation>
    <scope>NUCLEOTIDE SEQUENCE [LARGE SCALE GENOMIC DNA]</scope>
    <source>
        <strain evidence="1 2">RCC1774</strain>
    </source>
</reference>
<dbReference type="EMBL" id="PQWO01000004">
    <property type="protein sequence ID" value="PZD74015.1"/>
    <property type="molecule type" value="Genomic_DNA"/>
</dbReference>
<accession>A0A2W1JRZ5</accession>
<protein>
    <submittedName>
        <fullName evidence="1">Uncharacterized protein</fullName>
    </submittedName>
</protein>
<organism evidence="1 2">
    <name type="scientific">Acaryochloris thomasi RCC1774</name>
    <dbReference type="NCBI Taxonomy" id="1764569"/>
    <lineage>
        <taxon>Bacteria</taxon>
        <taxon>Bacillati</taxon>
        <taxon>Cyanobacteriota</taxon>
        <taxon>Cyanophyceae</taxon>
        <taxon>Acaryochloridales</taxon>
        <taxon>Acaryochloridaceae</taxon>
        <taxon>Acaryochloris</taxon>
        <taxon>Acaryochloris thomasi</taxon>
    </lineage>
</organism>
<proteinExistence type="predicted"/>
<dbReference type="AlphaFoldDB" id="A0A2W1JRZ5"/>
<name>A0A2W1JRZ5_9CYAN</name>
<evidence type="ECO:0000313" key="2">
    <source>
        <dbReference type="Proteomes" id="UP000248857"/>
    </source>
</evidence>
<dbReference type="Proteomes" id="UP000248857">
    <property type="component" value="Unassembled WGS sequence"/>
</dbReference>
<gene>
    <name evidence="1" type="ORF">C1752_01762</name>
</gene>
<keyword evidence="2" id="KW-1185">Reference proteome</keyword>